<protein>
    <submittedName>
        <fullName evidence="1">Uncharacterized protein</fullName>
    </submittedName>
</protein>
<evidence type="ECO:0000313" key="1">
    <source>
        <dbReference type="EMBL" id="VYT78028.1"/>
    </source>
</evidence>
<accession>A0A6N2ZJD7</accession>
<dbReference type="EMBL" id="CACRTR010000003">
    <property type="protein sequence ID" value="VYT78028.1"/>
    <property type="molecule type" value="Genomic_DNA"/>
</dbReference>
<name>A0A6N2ZJD7_EUBLI</name>
<sequence>MKKINHSIIIAILLFCLAFSPQAFVMAKEDGNAVPQAAVQTSAGNPNTGIAEKLGTGAVLLLAGGGSLAGTVMLKKYHNEQIKKENRHC</sequence>
<organism evidence="1">
    <name type="scientific">Eubacterium limosum</name>
    <dbReference type="NCBI Taxonomy" id="1736"/>
    <lineage>
        <taxon>Bacteria</taxon>
        <taxon>Bacillati</taxon>
        <taxon>Bacillota</taxon>
        <taxon>Clostridia</taxon>
        <taxon>Eubacteriales</taxon>
        <taxon>Eubacteriaceae</taxon>
        <taxon>Eubacterium</taxon>
    </lineage>
</organism>
<gene>
    <name evidence="1" type="ORF">ELLFYP34_01899</name>
</gene>
<reference evidence="1" key="1">
    <citation type="submission" date="2019-11" db="EMBL/GenBank/DDBJ databases">
        <authorList>
            <person name="Feng L."/>
        </authorList>
    </citation>
    <scope>NUCLEOTIDE SEQUENCE</scope>
    <source>
        <strain evidence="1">ElimosumLFYP34</strain>
    </source>
</reference>
<dbReference type="AlphaFoldDB" id="A0A6N2ZJD7"/>
<proteinExistence type="predicted"/>